<dbReference type="EMBL" id="JAAMFM010000001">
    <property type="protein sequence ID" value="NVM93557.1"/>
    <property type="molecule type" value="Genomic_DNA"/>
</dbReference>
<dbReference type="InterPro" id="IPR017871">
    <property type="entry name" value="ABC_transporter-like_CS"/>
</dbReference>
<dbReference type="Gene3D" id="3.40.50.300">
    <property type="entry name" value="P-loop containing nucleotide triphosphate hydrolases"/>
    <property type="match status" value="2"/>
</dbReference>
<dbReference type="SUPFAM" id="SSF52540">
    <property type="entry name" value="P-loop containing nucleoside triphosphate hydrolases"/>
    <property type="match status" value="2"/>
</dbReference>
<sequence length="601" mass="64767">MSTVAPTLVVDALKIVGVPSMASIIDQLTLEVHPGEILGVVGESGSGKTTLGLSLLNYCKEGTRVDGGSVSIHDLDLAALPWRKVRELRGRTVAYIPQSPASALNPALRVGTQLRECLSGDAVTKLERVREVLREVALPDGDEFLARYPHQLSGGQQQRVAIAMAFTARPALIVMDEPTTGLDVSTQEHVLLTVRDMCKTYDCAAVYISHDMAVVAELADRIAVMYSGRIVEIGRTADVLGHTSHPYTSRLLLAVPDLDALRPMVGIPGNAPSPLARPQGCAFAPRCPIADTGCTVAPPEATDVGEGHKVRCYKAGNALPPAIARPQQQRSVRADGDKPVIDISGLKAGYGNFTVLEDINLSVYSGDCVALLGESGSGKTTLSRCIAGLHHNFTGGLELSGEPLATSSFKRTREQRRRVQYIFQNPYESLNPRRTVEELILQPVLAVRGKVKNSRDIVATALERASLRPDHARRYPDQLSGGERQRVAIARALATEPEVLICDEITSALDVSVQSSLVDLLRGLQAEMGLTLLFITHNIALVRNIAQQVAVLERGRIVEFGDVADIFENPQHAYTRSLMSATPNFQLPSQVYAAEPNGVAL</sequence>
<dbReference type="CDD" id="cd03257">
    <property type="entry name" value="ABC_NikE_OppD_transporters"/>
    <property type="match status" value="2"/>
</dbReference>
<dbReference type="AlphaFoldDB" id="A0A7Y7IDM3"/>
<dbReference type="GO" id="GO:0015833">
    <property type="term" value="P:peptide transport"/>
    <property type="evidence" value="ECO:0007669"/>
    <property type="project" value="InterPro"/>
</dbReference>
<dbReference type="PANTHER" id="PTHR43776">
    <property type="entry name" value="TRANSPORT ATP-BINDING PROTEIN"/>
    <property type="match status" value="1"/>
</dbReference>
<dbReference type="InterPro" id="IPR050319">
    <property type="entry name" value="ABC_transp_ATP-bind"/>
</dbReference>
<reference evidence="6 7" key="1">
    <citation type="submission" date="2020-02" db="EMBL/GenBank/DDBJ databases">
        <title>Genome sequence of strain AETb3-4.</title>
        <authorList>
            <person name="Gao J."/>
            <person name="Zhang X."/>
        </authorList>
    </citation>
    <scope>NUCLEOTIDE SEQUENCE [LARGE SCALE GENOMIC DNA]</scope>
    <source>
        <strain evidence="6 7">AETb3-4</strain>
    </source>
</reference>
<dbReference type="PROSITE" id="PS50893">
    <property type="entry name" value="ABC_TRANSPORTER_2"/>
    <property type="match status" value="2"/>
</dbReference>
<dbReference type="InterPro" id="IPR003439">
    <property type="entry name" value="ABC_transporter-like_ATP-bd"/>
</dbReference>
<dbReference type="SMART" id="SM00382">
    <property type="entry name" value="AAA"/>
    <property type="match status" value="2"/>
</dbReference>
<feature type="domain" description="ABC transporter" evidence="5">
    <location>
        <begin position="341"/>
        <end position="579"/>
    </location>
</feature>
<dbReference type="NCBIfam" id="NF008453">
    <property type="entry name" value="PRK11308.1"/>
    <property type="match status" value="2"/>
</dbReference>
<comment type="caution">
    <text evidence="6">The sequence shown here is derived from an EMBL/GenBank/DDBJ whole genome shotgun (WGS) entry which is preliminary data.</text>
</comment>
<keyword evidence="7" id="KW-1185">Reference proteome</keyword>
<evidence type="ECO:0000313" key="6">
    <source>
        <dbReference type="EMBL" id="NVM93557.1"/>
    </source>
</evidence>
<name>A0A7Y7IDM3_9MICC</name>
<comment type="similarity">
    <text evidence="1">Belongs to the ABC transporter superfamily.</text>
</comment>
<dbReference type="Pfam" id="PF00005">
    <property type="entry name" value="ABC_tran"/>
    <property type="match status" value="2"/>
</dbReference>
<dbReference type="Proteomes" id="UP000543556">
    <property type="component" value="Unassembled WGS sequence"/>
</dbReference>
<dbReference type="GO" id="GO:0055085">
    <property type="term" value="P:transmembrane transport"/>
    <property type="evidence" value="ECO:0007669"/>
    <property type="project" value="UniProtKB-ARBA"/>
</dbReference>
<keyword evidence="2" id="KW-0813">Transport</keyword>
<dbReference type="PROSITE" id="PS00211">
    <property type="entry name" value="ABC_TRANSPORTER_1"/>
    <property type="match status" value="2"/>
</dbReference>
<dbReference type="Pfam" id="PF08352">
    <property type="entry name" value="oligo_HPY"/>
    <property type="match status" value="2"/>
</dbReference>
<proteinExistence type="inferred from homology"/>
<accession>A0A7Y7IDM3</accession>
<evidence type="ECO:0000313" key="7">
    <source>
        <dbReference type="Proteomes" id="UP000543556"/>
    </source>
</evidence>
<keyword evidence="3" id="KW-0547">Nucleotide-binding</keyword>
<dbReference type="GO" id="GO:0005524">
    <property type="term" value="F:ATP binding"/>
    <property type="evidence" value="ECO:0007669"/>
    <property type="project" value="UniProtKB-KW"/>
</dbReference>
<dbReference type="InterPro" id="IPR027417">
    <property type="entry name" value="P-loop_NTPase"/>
</dbReference>
<organism evidence="6 7">
    <name type="scientific">Arthrobacter wenxiniae</name>
    <dbReference type="NCBI Taxonomy" id="2713570"/>
    <lineage>
        <taxon>Bacteria</taxon>
        <taxon>Bacillati</taxon>
        <taxon>Actinomycetota</taxon>
        <taxon>Actinomycetes</taxon>
        <taxon>Micrococcales</taxon>
        <taxon>Micrococcaceae</taxon>
        <taxon>Arthrobacter</taxon>
    </lineage>
</organism>
<protein>
    <submittedName>
        <fullName evidence="6">ABC transporter ATP-binding protein</fullName>
    </submittedName>
</protein>
<dbReference type="InterPro" id="IPR003593">
    <property type="entry name" value="AAA+_ATPase"/>
</dbReference>
<dbReference type="RefSeq" id="WP_176633278.1">
    <property type="nucleotide sequence ID" value="NZ_JAAMFM010000001.1"/>
</dbReference>
<dbReference type="PANTHER" id="PTHR43776:SF7">
    <property type="entry name" value="D,D-DIPEPTIDE TRANSPORT ATP-BINDING PROTEIN DDPF-RELATED"/>
    <property type="match status" value="1"/>
</dbReference>
<evidence type="ECO:0000256" key="2">
    <source>
        <dbReference type="ARBA" id="ARBA00022448"/>
    </source>
</evidence>
<evidence type="ECO:0000256" key="4">
    <source>
        <dbReference type="ARBA" id="ARBA00022840"/>
    </source>
</evidence>
<evidence type="ECO:0000256" key="1">
    <source>
        <dbReference type="ARBA" id="ARBA00005417"/>
    </source>
</evidence>
<gene>
    <name evidence="6" type="ORF">G6034_01290</name>
</gene>
<dbReference type="NCBIfam" id="TIGR01727">
    <property type="entry name" value="oligo_HPY"/>
    <property type="match status" value="1"/>
</dbReference>
<evidence type="ECO:0000259" key="5">
    <source>
        <dbReference type="PROSITE" id="PS50893"/>
    </source>
</evidence>
<keyword evidence="4 6" id="KW-0067">ATP-binding</keyword>
<dbReference type="InterPro" id="IPR013563">
    <property type="entry name" value="Oligopep_ABC_C"/>
</dbReference>
<dbReference type="GO" id="GO:0016887">
    <property type="term" value="F:ATP hydrolysis activity"/>
    <property type="evidence" value="ECO:0007669"/>
    <property type="project" value="InterPro"/>
</dbReference>
<evidence type="ECO:0000256" key="3">
    <source>
        <dbReference type="ARBA" id="ARBA00022741"/>
    </source>
</evidence>
<feature type="domain" description="ABC transporter" evidence="5">
    <location>
        <begin position="10"/>
        <end position="252"/>
    </location>
</feature>